<feature type="compositionally biased region" description="Low complexity" evidence="1">
    <location>
        <begin position="709"/>
        <end position="734"/>
    </location>
</feature>
<feature type="compositionally biased region" description="Basic and acidic residues" evidence="1">
    <location>
        <begin position="123"/>
        <end position="135"/>
    </location>
</feature>
<sequence>MSRQYDSSAPSSEDPSPKSTTPRSGSPSPPGSAGVQELDRPSIGDQPSSSPQSPQGKSFSSEGYPSWLPKRPPPPAPRSTLQSSVVGMYAGSEPGPSTEPYVGRKPTPRSVRIVSLQGSSSQPEKDSKARREPTDQSRTFSAPAHARVWSRATSAGLTPTLFSAGSPQFPRPRFRSVGLHPELLRHPSWRMRCLFFLFPLFVFAHIPLQTFFDFNAVFILILLAKYPNPSAPGVPGSGRDWALAAAAYIACWFAWIVVIFIVYELIYSFYRRWRVKRPLMFPLYMSSPAFNLVSMTSYTNFCFMYHIRTSAFSGENASLRDGLAETASFYSQNWPTIILLLPRAGLSLAVLLAFWSPQAGAIAQDDAGVSSRDGTFFRADGTLTDYARGVLIANAAWTAWRILVLFLSLIGLWIVSGQGCAGLCGPRYRWEEDDAEKTATLVNETMSEQDALPWTWKECMLLRIKDAHDFCLTTKQPRGAGGASREPSIPIDGMERIFAAVGVPSGAHPARRGVLSEELFESPEPRGGDEVPEDEEKRVSKPELPDVAYPPPTARPKDKQPAPPPSSYPFTGYPAQVSSEESVPFPPSPEPEEERQVPTGAGEDEDGEDEEEEEEEEEEEAEEEEGEAEGSGEPSDRRTSGSMSSLGQPIVSRYPFGFRAPTRGSASSASHRSPMSRSTPHSTSTPSRSTHTQSTPSTRLSHSTQSTGNPESSDSPNDSSNAHNSSMSSSFSGSVIPMPPRHPQVQRRARAGTVPGVPASPTPAVYPAGRPRARTRTESMVTDTSITFGQLPAPVFDPDLDFHEDSSLMDVPEAEGSIEEAEREDSVGLLSPGPSPRASRVSLRHRASGLSHRRTNGSRSRSGRGSGSGSGSGSRSQSRSRTNSATSRSESARSRAQSLIQSLTAASRSSLELARSRTNSMARLSDSPFESSASDAVLSSPENYTFGHPLREQWRAEEAMQGEASEIPPVPEVALPSSESGSDPHEGEGEDHPRELREAPSTLSTDAPSARAPSEQTSEWSSHTERLGIPIVSRRPTGNESQADISTADQSYVTSSATLQGSTTTSGQAPSSWGDVEHYPGETWRPA</sequence>
<reference evidence="3 4" key="1">
    <citation type="journal article" date="2016" name="Mol. Biol. Evol.">
        <title>Comparative Genomics of Early-Diverging Mushroom-Forming Fungi Provides Insights into the Origins of Lignocellulose Decay Capabilities.</title>
        <authorList>
            <person name="Nagy L.G."/>
            <person name="Riley R."/>
            <person name="Tritt A."/>
            <person name="Adam C."/>
            <person name="Daum C."/>
            <person name="Floudas D."/>
            <person name="Sun H."/>
            <person name="Yadav J.S."/>
            <person name="Pangilinan J."/>
            <person name="Larsson K.H."/>
            <person name="Matsuura K."/>
            <person name="Barry K."/>
            <person name="Labutti K."/>
            <person name="Kuo R."/>
            <person name="Ohm R.A."/>
            <person name="Bhattacharya S.S."/>
            <person name="Shirouzu T."/>
            <person name="Yoshinaga Y."/>
            <person name="Martin F.M."/>
            <person name="Grigoriev I.V."/>
            <person name="Hibbett D.S."/>
        </authorList>
    </citation>
    <scope>NUCLEOTIDE SEQUENCE [LARGE SCALE GENOMIC DNA]</scope>
    <source>
        <strain evidence="3 4">L-15889</strain>
    </source>
</reference>
<evidence type="ECO:0008006" key="5">
    <source>
        <dbReference type="Google" id="ProtNLM"/>
    </source>
</evidence>
<feature type="compositionally biased region" description="Low complexity" evidence="1">
    <location>
        <begin position="46"/>
        <end position="69"/>
    </location>
</feature>
<feature type="compositionally biased region" description="Basic and acidic residues" evidence="1">
    <location>
        <begin position="949"/>
        <end position="958"/>
    </location>
</feature>
<evidence type="ECO:0000313" key="3">
    <source>
        <dbReference type="EMBL" id="KZT66490.1"/>
    </source>
</evidence>
<dbReference type="Proteomes" id="UP000076727">
    <property type="component" value="Unassembled WGS sequence"/>
</dbReference>
<feature type="compositionally biased region" description="Polar residues" evidence="1">
    <location>
        <begin position="778"/>
        <end position="788"/>
    </location>
</feature>
<feature type="compositionally biased region" description="Acidic residues" evidence="1">
    <location>
        <begin position="812"/>
        <end position="823"/>
    </location>
</feature>
<keyword evidence="2" id="KW-0812">Transmembrane</keyword>
<feature type="compositionally biased region" description="Basic residues" evidence="1">
    <location>
        <begin position="842"/>
        <end position="856"/>
    </location>
</feature>
<name>A0A165N478_9APHY</name>
<feature type="compositionally biased region" description="Basic and acidic residues" evidence="1">
    <location>
        <begin position="982"/>
        <end position="998"/>
    </location>
</feature>
<keyword evidence="2" id="KW-1133">Transmembrane helix</keyword>
<feature type="transmembrane region" description="Helical" evidence="2">
    <location>
        <begin position="194"/>
        <end position="221"/>
    </location>
</feature>
<feature type="compositionally biased region" description="Low complexity" evidence="1">
    <location>
        <begin position="873"/>
        <end position="918"/>
    </location>
</feature>
<evidence type="ECO:0000256" key="2">
    <source>
        <dbReference type="SAM" id="Phobius"/>
    </source>
</evidence>
<feature type="region of interest" description="Disordered" evidence="1">
    <location>
        <begin position="1"/>
        <end position="143"/>
    </location>
</feature>
<feature type="transmembrane region" description="Helical" evidence="2">
    <location>
        <begin position="288"/>
        <end position="307"/>
    </location>
</feature>
<feature type="transmembrane region" description="Helical" evidence="2">
    <location>
        <begin position="241"/>
        <end position="267"/>
    </location>
</feature>
<feature type="compositionally biased region" description="Acidic residues" evidence="1">
    <location>
        <begin position="602"/>
        <end position="630"/>
    </location>
</feature>
<feature type="compositionally biased region" description="Low complexity" evidence="1">
    <location>
        <begin position="7"/>
        <end position="26"/>
    </location>
</feature>
<organism evidence="3 4">
    <name type="scientific">Daedalea quercina L-15889</name>
    <dbReference type="NCBI Taxonomy" id="1314783"/>
    <lineage>
        <taxon>Eukaryota</taxon>
        <taxon>Fungi</taxon>
        <taxon>Dikarya</taxon>
        <taxon>Basidiomycota</taxon>
        <taxon>Agaricomycotina</taxon>
        <taxon>Agaricomycetes</taxon>
        <taxon>Polyporales</taxon>
        <taxon>Fomitopsis</taxon>
    </lineage>
</organism>
<keyword evidence="2" id="KW-0472">Membrane</keyword>
<evidence type="ECO:0000313" key="4">
    <source>
        <dbReference type="Proteomes" id="UP000076727"/>
    </source>
</evidence>
<feature type="region of interest" description="Disordered" evidence="1">
    <location>
        <begin position="516"/>
        <end position="1087"/>
    </location>
</feature>
<evidence type="ECO:0000256" key="1">
    <source>
        <dbReference type="SAM" id="MobiDB-lite"/>
    </source>
</evidence>
<dbReference type="AlphaFoldDB" id="A0A165N478"/>
<protein>
    <recommendedName>
        <fullName evidence="5">Proteophosphoglycan ppg4</fullName>
    </recommendedName>
</protein>
<feature type="compositionally biased region" description="Basic and acidic residues" evidence="1">
    <location>
        <begin position="523"/>
        <end position="544"/>
    </location>
</feature>
<accession>A0A165N478</accession>
<keyword evidence="4" id="KW-1185">Reference proteome</keyword>
<dbReference type="STRING" id="1314783.A0A165N478"/>
<dbReference type="OrthoDB" id="2575061at2759"/>
<feature type="transmembrane region" description="Helical" evidence="2">
    <location>
        <begin position="334"/>
        <end position="355"/>
    </location>
</feature>
<feature type="compositionally biased region" description="Low complexity" evidence="1">
    <location>
        <begin position="665"/>
        <end position="699"/>
    </location>
</feature>
<gene>
    <name evidence="3" type="ORF">DAEQUDRAFT_730193</name>
</gene>
<dbReference type="EMBL" id="KV429088">
    <property type="protein sequence ID" value="KZT66490.1"/>
    <property type="molecule type" value="Genomic_DNA"/>
</dbReference>
<proteinExistence type="predicted"/>
<feature type="compositionally biased region" description="Polar residues" evidence="1">
    <location>
        <begin position="1036"/>
        <end position="1071"/>
    </location>
</feature>
<feature type="transmembrane region" description="Helical" evidence="2">
    <location>
        <begin position="398"/>
        <end position="416"/>
    </location>
</feature>